<name>A0A4P7NU79_PYROR</name>
<dbReference type="AlphaFoldDB" id="A0A4P7NU79"/>
<feature type="region of interest" description="Disordered" evidence="1">
    <location>
        <begin position="37"/>
        <end position="140"/>
    </location>
</feature>
<feature type="compositionally biased region" description="Polar residues" evidence="1">
    <location>
        <begin position="73"/>
        <end position="97"/>
    </location>
</feature>
<evidence type="ECO:0000313" key="2">
    <source>
        <dbReference type="EMBL" id="QBZ65942.1"/>
    </source>
</evidence>
<reference evidence="2 3" key="1">
    <citation type="journal article" date="2019" name="Mol. Biol. Evol.">
        <title>Blast fungal genomes show frequent chromosomal changes, gene gains and losses, and effector gene turnover.</title>
        <authorList>
            <person name="Gomez Luciano L.B."/>
            <person name="Jason Tsai I."/>
            <person name="Chuma I."/>
            <person name="Tosa Y."/>
            <person name="Chen Y.H."/>
            <person name="Li J.Y."/>
            <person name="Li M.Y."/>
            <person name="Jade Lu M.Y."/>
            <person name="Nakayashiki H."/>
            <person name="Li W.H."/>
        </authorList>
    </citation>
    <scope>NUCLEOTIDE SEQUENCE [LARGE SCALE GENOMIC DNA]</scope>
    <source>
        <strain evidence="2">MZ5-1-6</strain>
    </source>
</reference>
<protein>
    <submittedName>
        <fullName evidence="2">Uncharacterized protein</fullName>
    </submittedName>
</protein>
<accession>A0A4P7NU79</accession>
<dbReference type="Proteomes" id="UP000294847">
    <property type="component" value="Chromosome 7"/>
</dbReference>
<evidence type="ECO:0000313" key="3">
    <source>
        <dbReference type="Proteomes" id="UP000294847"/>
    </source>
</evidence>
<dbReference type="EMBL" id="CP034210">
    <property type="protein sequence ID" value="QBZ65942.1"/>
    <property type="molecule type" value="Genomic_DNA"/>
</dbReference>
<sequence>MGRNLSWKDVSKRQEDFVLKVGATPRIQYSVHISSLDIHPKQNPPRHHSNTHNYPYLATITKPPKTHPHHFNMDSSKNQDQKTQVVPNPDQGNQGSVTDKIKAAFQPHSANPGPAIPQDFKATEEGTKEERRAKAQELNK</sequence>
<proteinExistence type="predicted"/>
<organism evidence="2 3">
    <name type="scientific">Pyricularia oryzae</name>
    <name type="common">Rice blast fungus</name>
    <name type="synonym">Magnaporthe oryzae</name>
    <dbReference type="NCBI Taxonomy" id="318829"/>
    <lineage>
        <taxon>Eukaryota</taxon>
        <taxon>Fungi</taxon>
        <taxon>Dikarya</taxon>
        <taxon>Ascomycota</taxon>
        <taxon>Pezizomycotina</taxon>
        <taxon>Sordariomycetes</taxon>
        <taxon>Sordariomycetidae</taxon>
        <taxon>Magnaporthales</taxon>
        <taxon>Pyriculariaceae</taxon>
        <taxon>Pyricularia</taxon>
    </lineage>
</organism>
<evidence type="ECO:0000256" key="1">
    <source>
        <dbReference type="SAM" id="MobiDB-lite"/>
    </source>
</evidence>
<gene>
    <name evidence="2" type="ORF">PoMZ_12909</name>
</gene>
<feature type="compositionally biased region" description="Basic and acidic residues" evidence="1">
    <location>
        <begin position="121"/>
        <end position="140"/>
    </location>
</feature>